<sequence>MRPEFSTPLNKLSGLDWSKGVLILLVVGGQAGSREGQTAINLLIEFSKGQASRADVEGQFNELFVADRQGKADTEVEAKAEQTGKAELERLRPRLKLGRQTGKTSLRLKLGRQASQRQK</sequence>
<keyword evidence="3" id="KW-1185">Reference proteome</keyword>
<reference evidence="2" key="1">
    <citation type="submission" date="2022-06" db="EMBL/GenBank/DDBJ databases">
        <authorList>
            <consortium name="SYNGENTA / RWTH Aachen University"/>
        </authorList>
    </citation>
    <scope>NUCLEOTIDE SEQUENCE</scope>
</reference>
<dbReference type="Proteomes" id="UP001153365">
    <property type="component" value="Unassembled WGS sequence"/>
</dbReference>
<dbReference type="AlphaFoldDB" id="A0AAV0BDB0"/>
<name>A0AAV0BDB0_PHAPC</name>
<dbReference type="EMBL" id="CALTRL010005717">
    <property type="protein sequence ID" value="CAH7685268.1"/>
    <property type="molecule type" value="Genomic_DNA"/>
</dbReference>
<protein>
    <submittedName>
        <fullName evidence="2">Uncharacterized protein</fullName>
    </submittedName>
</protein>
<accession>A0AAV0BDB0</accession>
<evidence type="ECO:0000256" key="1">
    <source>
        <dbReference type="SAM" id="MobiDB-lite"/>
    </source>
</evidence>
<evidence type="ECO:0000313" key="2">
    <source>
        <dbReference type="EMBL" id="CAH7685268.1"/>
    </source>
</evidence>
<organism evidence="2 3">
    <name type="scientific">Phakopsora pachyrhizi</name>
    <name type="common">Asian soybean rust disease fungus</name>
    <dbReference type="NCBI Taxonomy" id="170000"/>
    <lineage>
        <taxon>Eukaryota</taxon>
        <taxon>Fungi</taxon>
        <taxon>Dikarya</taxon>
        <taxon>Basidiomycota</taxon>
        <taxon>Pucciniomycotina</taxon>
        <taxon>Pucciniomycetes</taxon>
        <taxon>Pucciniales</taxon>
        <taxon>Phakopsoraceae</taxon>
        <taxon>Phakopsora</taxon>
    </lineage>
</organism>
<comment type="caution">
    <text evidence="2">The sequence shown here is derived from an EMBL/GenBank/DDBJ whole genome shotgun (WGS) entry which is preliminary data.</text>
</comment>
<evidence type="ECO:0000313" key="3">
    <source>
        <dbReference type="Proteomes" id="UP001153365"/>
    </source>
</evidence>
<gene>
    <name evidence="2" type="ORF">PPACK8108_LOCUS19759</name>
</gene>
<feature type="region of interest" description="Disordered" evidence="1">
    <location>
        <begin position="98"/>
        <end position="119"/>
    </location>
</feature>
<proteinExistence type="predicted"/>